<dbReference type="SMART" id="SM00271">
    <property type="entry name" value="DnaJ"/>
    <property type="match status" value="1"/>
</dbReference>
<reference evidence="4" key="1">
    <citation type="submission" date="2023-03" db="EMBL/GenBank/DDBJ databases">
        <title>Massive genome expansion in bonnet fungi (Mycena s.s.) driven by repeated elements and novel gene families across ecological guilds.</title>
        <authorList>
            <consortium name="Lawrence Berkeley National Laboratory"/>
            <person name="Harder C.B."/>
            <person name="Miyauchi S."/>
            <person name="Viragh M."/>
            <person name="Kuo A."/>
            <person name="Thoen E."/>
            <person name="Andreopoulos B."/>
            <person name="Lu D."/>
            <person name="Skrede I."/>
            <person name="Drula E."/>
            <person name="Henrissat B."/>
            <person name="Morin E."/>
            <person name="Kohler A."/>
            <person name="Barry K."/>
            <person name="LaButti K."/>
            <person name="Morin E."/>
            <person name="Salamov A."/>
            <person name="Lipzen A."/>
            <person name="Mereny Z."/>
            <person name="Hegedus B."/>
            <person name="Baldrian P."/>
            <person name="Stursova M."/>
            <person name="Weitz H."/>
            <person name="Taylor A."/>
            <person name="Grigoriev I.V."/>
            <person name="Nagy L.G."/>
            <person name="Martin F."/>
            <person name="Kauserud H."/>
        </authorList>
    </citation>
    <scope>NUCLEOTIDE SEQUENCE</scope>
    <source>
        <strain evidence="4">CBHHK067</strain>
    </source>
</reference>
<accession>A0AAD7GKP9</accession>
<dbReference type="Pfam" id="PF11875">
    <property type="entry name" value="DnaJ-like_C11_C"/>
    <property type="match status" value="1"/>
</dbReference>
<keyword evidence="2" id="KW-0812">Transmembrane</keyword>
<keyword evidence="5" id="KW-1185">Reference proteome</keyword>
<keyword evidence="1" id="KW-0143">Chaperone</keyword>
<sequence length="568" mass="64184">MSSLNQDRFRFYAVLNLSNSALDSEIHERHRVLSLIFHPDKHHGEDSKSLATEKFLEVQKAYEVLSDPFLRAVYDSLGEPGLAVNWLEETRTKSSEELQKIFKQIRHDWAQERAQTAISPRGRVVCRFDASALFIPYQGLQEDAWPLRLLNRLEDVRLLSFSLRHDMQRRITERSIGSLAARVSRRGASGRGNFVGTLRHQYSPRLAFEATSMLLYPYDISLRSEYHNAHDALSLQTTLALGDLVFPPIFISVYRKLFRRPDSPQGRLEIDLGRHPQVAVSLVSQDPLQLLLNEPRDLSVPVLSRGGSEWSWSHGIVLNSFDPKLFGQWSLTFTNLALQYKLGLDCGLGGLAWVFSGSWASTDASVEMAIRLSIGGVVLTVDAAYFQQRLSVPILLSEQHNSLIALWATAVPSVLFVSVYRIRVINQRRRRLRAIRSALRALEPDSPSRQNAEAVISFLKDKAKGCREAEVAKTGLVIVAAIYAAMETVDRELGLSWDVTIPLQALVRNSQLYISGRHPKPSIQGFLDPAPFTHKSLRVRYLFRGRMHFAEVPDYLSLVLPLSDHVVN</sequence>
<dbReference type="AlphaFoldDB" id="A0AAD7GKP9"/>
<dbReference type="InterPro" id="IPR036869">
    <property type="entry name" value="J_dom_sf"/>
</dbReference>
<dbReference type="SUPFAM" id="SSF46565">
    <property type="entry name" value="Chaperone J-domain"/>
    <property type="match status" value="1"/>
</dbReference>
<dbReference type="PANTHER" id="PTHR44157">
    <property type="entry name" value="DNAJ HOMOLOG SUBFAMILY C MEMBER 11"/>
    <property type="match status" value="1"/>
</dbReference>
<proteinExistence type="predicted"/>
<protein>
    <recommendedName>
        <fullName evidence="3">J domain-containing protein</fullName>
    </recommendedName>
</protein>
<dbReference type="InterPro" id="IPR001623">
    <property type="entry name" value="DnaJ_domain"/>
</dbReference>
<evidence type="ECO:0000313" key="5">
    <source>
        <dbReference type="Proteomes" id="UP001221757"/>
    </source>
</evidence>
<evidence type="ECO:0000256" key="1">
    <source>
        <dbReference type="ARBA" id="ARBA00023186"/>
    </source>
</evidence>
<keyword evidence="2" id="KW-0472">Membrane</keyword>
<dbReference type="Proteomes" id="UP001221757">
    <property type="component" value="Unassembled WGS sequence"/>
</dbReference>
<evidence type="ECO:0000259" key="3">
    <source>
        <dbReference type="PROSITE" id="PS50076"/>
    </source>
</evidence>
<name>A0AAD7GKP9_MYCRO</name>
<organism evidence="4 5">
    <name type="scientific">Mycena rosella</name>
    <name type="common">Pink bonnet</name>
    <name type="synonym">Agaricus rosellus</name>
    <dbReference type="NCBI Taxonomy" id="1033263"/>
    <lineage>
        <taxon>Eukaryota</taxon>
        <taxon>Fungi</taxon>
        <taxon>Dikarya</taxon>
        <taxon>Basidiomycota</taxon>
        <taxon>Agaricomycotina</taxon>
        <taxon>Agaricomycetes</taxon>
        <taxon>Agaricomycetidae</taxon>
        <taxon>Agaricales</taxon>
        <taxon>Marasmiineae</taxon>
        <taxon>Mycenaceae</taxon>
        <taxon>Mycena</taxon>
    </lineage>
</organism>
<dbReference type="PRINTS" id="PR00625">
    <property type="entry name" value="JDOMAIN"/>
</dbReference>
<dbReference type="PANTHER" id="PTHR44157:SF1">
    <property type="entry name" value="DNAJ HOMOLOG SUBFAMILY C MEMBER 11"/>
    <property type="match status" value="1"/>
</dbReference>
<dbReference type="GO" id="GO:0042407">
    <property type="term" value="P:cristae formation"/>
    <property type="evidence" value="ECO:0007669"/>
    <property type="project" value="TreeGrafter"/>
</dbReference>
<feature type="domain" description="J" evidence="3">
    <location>
        <begin position="10"/>
        <end position="78"/>
    </location>
</feature>
<dbReference type="EMBL" id="JARKIE010000038">
    <property type="protein sequence ID" value="KAJ7695448.1"/>
    <property type="molecule type" value="Genomic_DNA"/>
</dbReference>
<gene>
    <name evidence="4" type="ORF">B0H17DRAFT_433151</name>
</gene>
<dbReference type="Pfam" id="PF22774">
    <property type="entry name" value="DNAJC11_beta-barrel"/>
    <property type="match status" value="1"/>
</dbReference>
<dbReference type="PROSITE" id="PS50076">
    <property type="entry name" value="DNAJ_2"/>
    <property type="match status" value="1"/>
</dbReference>
<dbReference type="Pfam" id="PF00226">
    <property type="entry name" value="DnaJ"/>
    <property type="match status" value="1"/>
</dbReference>
<dbReference type="CDD" id="cd06257">
    <property type="entry name" value="DnaJ"/>
    <property type="match status" value="1"/>
</dbReference>
<dbReference type="InterPro" id="IPR055225">
    <property type="entry name" value="DNAJC11-like_beta-barrel"/>
</dbReference>
<feature type="transmembrane region" description="Helical" evidence="2">
    <location>
        <begin position="403"/>
        <end position="422"/>
    </location>
</feature>
<dbReference type="GO" id="GO:0005739">
    <property type="term" value="C:mitochondrion"/>
    <property type="evidence" value="ECO:0007669"/>
    <property type="project" value="GOC"/>
</dbReference>
<dbReference type="InterPro" id="IPR052243">
    <property type="entry name" value="Mito_inner_membrane_organizer"/>
</dbReference>
<evidence type="ECO:0000256" key="2">
    <source>
        <dbReference type="SAM" id="Phobius"/>
    </source>
</evidence>
<comment type="caution">
    <text evidence="4">The sequence shown here is derived from an EMBL/GenBank/DDBJ whole genome shotgun (WGS) entry which is preliminary data.</text>
</comment>
<dbReference type="InterPro" id="IPR024586">
    <property type="entry name" value="DnaJ-like_C11_C"/>
</dbReference>
<keyword evidence="2" id="KW-1133">Transmembrane helix</keyword>
<evidence type="ECO:0000313" key="4">
    <source>
        <dbReference type="EMBL" id="KAJ7695448.1"/>
    </source>
</evidence>
<dbReference type="Gene3D" id="1.10.287.110">
    <property type="entry name" value="DnaJ domain"/>
    <property type="match status" value="1"/>
</dbReference>